<evidence type="ECO:0000256" key="1">
    <source>
        <dbReference type="SAM" id="Phobius"/>
    </source>
</evidence>
<proteinExistence type="predicted"/>
<dbReference type="EMBL" id="GGEC01041851">
    <property type="protein sequence ID" value="MBX22335.1"/>
    <property type="molecule type" value="Transcribed_RNA"/>
</dbReference>
<keyword evidence="1" id="KW-1133">Transmembrane helix</keyword>
<feature type="transmembrane region" description="Helical" evidence="1">
    <location>
        <begin position="13"/>
        <end position="36"/>
    </location>
</feature>
<dbReference type="AlphaFoldDB" id="A0A2P2LWI3"/>
<organism evidence="2">
    <name type="scientific">Rhizophora mucronata</name>
    <name type="common">Asiatic mangrove</name>
    <dbReference type="NCBI Taxonomy" id="61149"/>
    <lineage>
        <taxon>Eukaryota</taxon>
        <taxon>Viridiplantae</taxon>
        <taxon>Streptophyta</taxon>
        <taxon>Embryophyta</taxon>
        <taxon>Tracheophyta</taxon>
        <taxon>Spermatophyta</taxon>
        <taxon>Magnoliopsida</taxon>
        <taxon>eudicotyledons</taxon>
        <taxon>Gunneridae</taxon>
        <taxon>Pentapetalae</taxon>
        <taxon>rosids</taxon>
        <taxon>fabids</taxon>
        <taxon>Malpighiales</taxon>
        <taxon>Rhizophoraceae</taxon>
        <taxon>Rhizophora</taxon>
    </lineage>
</organism>
<name>A0A2P2LWI3_RHIMU</name>
<evidence type="ECO:0000313" key="2">
    <source>
        <dbReference type="EMBL" id="MBX22335.1"/>
    </source>
</evidence>
<sequence length="55" mass="6270">MKSFCIVDSVRKAAFLVVLVSDFLGFCFKMTAFCPFSIVSRKTERQVTLRTRSTT</sequence>
<accession>A0A2P2LWI3</accession>
<reference evidence="2" key="1">
    <citation type="submission" date="2018-02" db="EMBL/GenBank/DDBJ databases">
        <title>Rhizophora mucronata_Transcriptome.</title>
        <authorList>
            <person name="Meera S.P."/>
            <person name="Sreeshan A."/>
            <person name="Augustine A."/>
        </authorList>
    </citation>
    <scope>NUCLEOTIDE SEQUENCE</scope>
    <source>
        <tissue evidence="2">Leaf</tissue>
    </source>
</reference>
<keyword evidence="1" id="KW-0812">Transmembrane</keyword>
<keyword evidence="1" id="KW-0472">Membrane</keyword>
<protein>
    <submittedName>
        <fullName evidence="2">Uncharacterized protein</fullName>
    </submittedName>
</protein>